<dbReference type="Proteomes" id="UP000316988">
    <property type="component" value="Unassembled WGS sequence"/>
</dbReference>
<accession>A0A554SP57</accession>
<dbReference type="EMBL" id="VLNT01000001">
    <property type="protein sequence ID" value="TSD68098.1"/>
    <property type="molecule type" value="Genomic_DNA"/>
</dbReference>
<name>A0A554SP57_9ACTN</name>
<protein>
    <submittedName>
        <fullName evidence="1">Uncharacterized protein</fullName>
    </submittedName>
</protein>
<comment type="caution">
    <text evidence="1">The sequence shown here is derived from an EMBL/GenBank/DDBJ whole genome shotgun (WGS) entry which is preliminary data.</text>
</comment>
<evidence type="ECO:0000313" key="2">
    <source>
        <dbReference type="Proteomes" id="UP000316988"/>
    </source>
</evidence>
<reference evidence="1 2" key="1">
    <citation type="submission" date="2019-07" db="EMBL/GenBank/DDBJ databases">
        <authorList>
            <person name="Zhao L.H."/>
        </authorList>
    </citation>
    <scope>NUCLEOTIDE SEQUENCE [LARGE SCALE GENOMIC DNA]</scope>
    <source>
        <strain evidence="1 2">Co35</strain>
    </source>
</reference>
<evidence type="ECO:0000313" key="1">
    <source>
        <dbReference type="EMBL" id="TSD68098.1"/>
    </source>
</evidence>
<gene>
    <name evidence="1" type="ORF">FNM00_00440</name>
</gene>
<keyword evidence="2" id="KW-1185">Reference proteome</keyword>
<dbReference type="AlphaFoldDB" id="A0A554SP57"/>
<organism evidence="1 2">
    <name type="scientific">Aeromicrobium piscarium</name>
    <dbReference type="NCBI Taxonomy" id="2590901"/>
    <lineage>
        <taxon>Bacteria</taxon>
        <taxon>Bacillati</taxon>
        <taxon>Actinomycetota</taxon>
        <taxon>Actinomycetes</taxon>
        <taxon>Propionibacteriales</taxon>
        <taxon>Nocardioidaceae</taxon>
        <taxon>Aeromicrobium</taxon>
    </lineage>
</organism>
<dbReference type="RefSeq" id="WP_143911045.1">
    <property type="nucleotide sequence ID" value="NZ_VLNT01000001.1"/>
</dbReference>
<proteinExistence type="predicted"/>
<sequence>MSADRLREAARVLREVVSASSDGRWVVSKGSPSDYEASIALPDQPDDVFGDVADVWMAEDATYIATMSPPVALAVADWLDAEVIECEALVRHRITDGSGIPHRDAEREVFRNHPALTVADAILGAS</sequence>